<sequence>MSKTHEDNLGSELRPTRLAAVAHAARRSYPLTLWLTLAACPGPGQEPAETASEPAPSSTSGTTSTSETATGTTGESTTGEPTTTTTGESTTGGPTETLTRVLYHPYTPDGVPNSASAVRSIDIVDGVPMSPVTVLDPPTPLANAPLFVLEHRWQPYFTGPFDAPRLWLVDTESSTSHEVALPPEVDRVGDTFFSRQDRYLLALTHPPGSYADIYYFCEIGPTGECALQLFDPPLGRNSYPAKIIAMGASGRIWYRTQEKGVDAEDVLQVDLATPDAPVLLHTFTLDANGGSAPSLDEKTMYFGFEDGRLMARDVSIDPPGPLVELIPPVEAKKSLWSDDEKDIVMHVSSGDWGDLFHVSIDGTSAGPMVQLNTGAPSNTFWKHLQWISDKRVLYLTDFGAPGTTRLYMADTKTPDAPPQQVSGSLPLTGSVESAMVLADPTHALYLARQTEDGADDLYRASLDPPGEAHKLNGPLAAGESVPGYLCDATSDGTRVLYGRRTEADGPDRHDVFLVNFDGEVPLPPVNLSSALPDGIDGNNGGRFSADGTLVFFGGASSDGHYGPLYMVKLSPEIGPPVQISDPGEAILSYFVLPAK</sequence>
<keyword evidence="3" id="KW-1185">Reference proteome</keyword>
<feature type="region of interest" description="Disordered" evidence="1">
    <location>
        <begin position="43"/>
        <end position="96"/>
    </location>
</feature>
<dbReference type="EMBL" id="FOMX01000024">
    <property type="protein sequence ID" value="SFE99049.1"/>
    <property type="molecule type" value="Genomic_DNA"/>
</dbReference>
<evidence type="ECO:0000256" key="1">
    <source>
        <dbReference type="SAM" id="MobiDB-lite"/>
    </source>
</evidence>
<feature type="compositionally biased region" description="Low complexity" evidence="1">
    <location>
        <begin position="46"/>
        <end position="96"/>
    </location>
</feature>
<dbReference type="SUPFAM" id="SSF82171">
    <property type="entry name" value="DPP6 N-terminal domain-like"/>
    <property type="match status" value="1"/>
</dbReference>
<evidence type="ECO:0008006" key="4">
    <source>
        <dbReference type="Google" id="ProtNLM"/>
    </source>
</evidence>
<accession>A0A1I2F214</accession>
<name>A0A1I2F214_9BACT</name>
<protein>
    <recommendedName>
        <fullName evidence="4">WD40-like Beta Propeller Repeat</fullName>
    </recommendedName>
</protein>
<dbReference type="OrthoDB" id="223814at2"/>
<organism evidence="2 3">
    <name type="scientific">Nannocystis exedens</name>
    <dbReference type="NCBI Taxonomy" id="54"/>
    <lineage>
        <taxon>Bacteria</taxon>
        <taxon>Pseudomonadati</taxon>
        <taxon>Myxococcota</taxon>
        <taxon>Polyangia</taxon>
        <taxon>Nannocystales</taxon>
        <taxon>Nannocystaceae</taxon>
        <taxon>Nannocystis</taxon>
    </lineage>
</organism>
<dbReference type="STRING" id="54.SAMN02745121_06413"/>
<reference evidence="3" key="1">
    <citation type="submission" date="2016-10" db="EMBL/GenBank/DDBJ databases">
        <authorList>
            <person name="Varghese N."/>
            <person name="Submissions S."/>
        </authorList>
    </citation>
    <scope>NUCLEOTIDE SEQUENCE [LARGE SCALE GENOMIC DNA]</scope>
    <source>
        <strain evidence="3">ATCC 25963</strain>
    </source>
</reference>
<evidence type="ECO:0000313" key="3">
    <source>
        <dbReference type="Proteomes" id="UP000199400"/>
    </source>
</evidence>
<proteinExistence type="predicted"/>
<gene>
    <name evidence="2" type="ORF">SAMN02745121_06413</name>
</gene>
<dbReference type="RefSeq" id="WP_143141080.1">
    <property type="nucleotide sequence ID" value="NZ_FOMX01000024.1"/>
</dbReference>
<dbReference type="Proteomes" id="UP000199400">
    <property type="component" value="Unassembled WGS sequence"/>
</dbReference>
<evidence type="ECO:0000313" key="2">
    <source>
        <dbReference type="EMBL" id="SFE99049.1"/>
    </source>
</evidence>
<dbReference type="AlphaFoldDB" id="A0A1I2F214"/>